<dbReference type="AlphaFoldDB" id="A0A1D6P4E3"/>
<proteinExistence type="predicted"/>
<dbReference type="InParanoid" id="A0A1D6P4E3"/>
<evidence type="ECO:0000259" key="7">
    <source>
        <dbReference type="Pfam" id="PF01490"/>
    </source>
</evidence>
<evidence type="ECO:0000256" key="5">
    <source>
        <dbReference type="ARBA" id="ARBA00022989"/>
    </source>
</evidence>
<evidence type="ECO:0000256" key="6">
    <source>
        <dbReference type="ARBA" id="ARBA00023136"/>
    </source>
</evidence>
<sequence length="110" mass="12601">MHFAIGIYGFCYSGHSVFPNIYQSMSDHSKFPKALFVCFAICTTIYDSFSFIGFMNETSCTIIVKIVLLASIVCIAFLLSFFGKRAPIFYFLSRRKYIHQKGLNRGELRP</sequence>
<dbReference type="EMBL" id="CM000785">
    <property type="protein sequence ID" value="AQL04827.1"/>
    <property type="molecule type" value="Genomic_DNA"/>
</dbReference>
<organism evidence="8">
    <name type="scientific">Zea mays</name>
    <name type="common">Maize</name>
    <dbReference type="NCBI Taxonomy" id="4577"/>
    <lineage>
        <taxon>Eukaryota</taxon>
        <taxon>Viridiplantae</taxon>
        <taxon>Streptophyta</taxon>
        <taxon>Embryophyta</taxon>
        <taxon>Tracheophyta</taxon>
        <taxon>Spermatophyta</taxon>
        <taxon>Magnoliopsida</taxon>
        <taxon>Liliopsida</taxon>
        <taxon>Poales</taxon>
        <taxon>Poaceae</taxon>
        <taxon>PACMAD clade</taxon>
        <taxon>Panicoideae</taxon>
        <taxon>Andropogonodae</taxon>
        <taxon>Andropogoneae</taxon>
        <taxon>Tripsacinae</taxon>
        <taxon>Zea</taxon>
    </lineage>
</organism>
<dbReference type="PANTHER" id="PTHR48017">
    <property type="entry name" value="OS05G0424000 PROTEIN-RELATED"/>
    <property type="match status" value="1"/>
</dbReference>
<accession>A0A1D6P4E3</accession>
<evidence type="ECO:0000256" key="2">
    <source>
        <dbReference type="ARBA" id="ARBA00022448"/>
    </source>
</evidence>
<protein>
    <recommendedName>
        <fullName evidence="7">Amino acid transporter transmembrane domain-containing protein</fullName>
    </recommendedName>
</protein>
<keyword evidence="3" id="KW-0812">Transmembrane</keyword>
<keyword evidence="5" id="KW-1133">Transmembrane helix</keyword>
<evidence type="ECO:0000313" key="8">
    <source>
        <dbReference type="EMBL" id="AQL04827.1"/>
    </source>
</evidence>
<gene>
    <name evidence="8" type="ORF">ZEAMMB73_Zm00001d046670</name>
</gene>
<evidence type="ECO:0000256" key="4">
    <source>
        <dbReference type="ARBA" id="ARBA00022970"/>
    </source>
</evidence>
<feature type="domain" description="Amino acid transporter transmembrane" evidence="7">
    <location>
        <begin position="3"/>
        <end position="55"/>
    </location>
</feature>
<keyword evidence="2" id="KW-0813">Transport</keyword>
<reference evidence="8" key="1">
    <citation type="submission" date="2015-12" db="EMBL/GenBank/DDBJ databases">
        <title>Update maize B73 reference genome by single molecule sequencing technologies.</title>
        <authorList>
            <consortium name="Maize Genome Sequencing Project"/>
            <person name="Ware D."/>
        </authorList>
    </citation>
    <scope>NUCLEOTIDE SEQUENCE</scope>
    <source>
        <tissue evidence="8">Seedling</tissue>
    </source>
</reference>
<dbReference type="GO" id="GO:0006865">
    <property type="term" value="P:amino acid transport"/>
    <property type="evidence" value="ECO:0007669"/>
    <property type="project" value="UniProtKB-KW"/>
</dbReference>
<dbReference type="Pfam" id="PF01490">
    <property type="entry name" value="Aa_trans"/>
    <property type="match status" value="1"/>
</dbReference>
<evidence type="ECO:0000256" key="1">
    <source>
        <dbReference type="ARBA" id="ARBA00004370"/>
    </source>
</evidence>
<dbReference type="InterPro" id="IPR013057">
    <property type="entry name" value="AA_transpt_TM"/>
</dbReference>
<comment type="subcellular location">
    <subcellularLocation>
        <location evidence="1">Membrane</location>
    </subcellularLocation>
</comment>
<dbReference type="GO" id="GO:0016020">
    <property type="term" value="C:membrane"/>
    <property type="evidence" value="ECO:0007669"/>
    <property type="project" value="UniProtKB-SubCell"/>
</dbReference>
<keyword evidence="4" id="KW-0029">Amino-acid transport</keyword>
<keyword evidence="6" id="KW-0472">Membrane</keyword>
<name>A0A1D6P4E3_MAIZE</name>
<evidence type="ECO:0000256" key="3">
    <source>
        <dbReference type="ARBA" id="ARBA00022692"/>
    </source>
</evidence>